<dbReference type="InterPro" id="IPR028973">
    <property type="entry name" value="PhnB-like"/>
</dbReference>
<dbReference type="EMBL" id="WSRS01000027">
    <property type="protein sequence ID" value="MVX58832.1"/>
    <property type="molecule type" value="Genomic_DNA"/>
</dbReference>
<gene>
    <name evidence="2" type="ORF">E5983_04115</name>
</gene>
<dbReference type="InterPro" id="IPR029068">
    <property type="entry name" value="Glyas_Bleomycin-R_OHBP_Dase"/>
</dbReference>
<reference evidence="2 3" key="1">
    <citation type="submission" date="2019-12" db="EMBL/GenBank/DDBJ databases">
        <title>Microbes associate with the intestines of laboratory mice.</title>
        <authorList>
            <person name="Navarre W."/>
            <person name="Wong E."/>
        </authorList>
    </citation>
    <scope>NUCLEOTIDE SEQUENCE [LARGE SCALE GENOMIC DNA]</scope>
    <source>
        <strain evidence="2 3">NM51_B2-22</strain>
    </source>
</reference>
<dbReference type="Pfam" id="PF00903">
    <property type="entry name" value="Glyoxalase"/>
    <property type="match status" value="1"/>
</dbReference>
<dbReference type="InterPro" id="IPR004360">
    <property type="entry name" value="Glyas_Fos-R_dOase_dom"/>
</dbReference>
<proteinExistence type="predicted"/>
<dbReference type="PANTHER" id="PTHR33990">
    <property type="entry name" value="PROTEIN YJDN-RELATED"/>
    <property type="match status" value="1"/>
</dbReference>
<organism evidence="2 3">
    <name type="scientific">Streptococcus danieliae</name>
    <dbReference type="NCBI Taxonomy" id="747656"/>
    <lineage>
        <taxon>Bacteria</taxon>
        <taxon>Bacillati</taxon>
        <taxon>Bacillota</taxon>
        <taxon>Bacilli</taxon>
        <taxon>Lactobacillales</taxon>
        <taxon>Streptococcaceae</taxon>
        <taxon>Streptococcus</taxon>
    </lineage>
</organism>
<evidence type="ECO:0000313" key="2">
    <source>
        <dbReference type="EMBL" id="MVX58832.1"/>
    </source>
</evidence>
<accession>A0A7X3G8D3</accession>
<evidence type="ECO:0000313" key="3">
    <source>
        <dbReference type="Proteomes" id="UP000461595"/>
    </source>
</evidence>
<protein>
    <submittedName>
        <fullName evidence="2">VOC family protein</fullName>
    </submittedName>
</protein>
<feature type="domain" description="Glyoxalase/fosfomycin resistance/dioxygenase" evidence="1">
    <location>
        <begin position="8"/>
        <end position="132"/>
    </location>
</feature>
<dbReference type="Gene3D" id="3.10.180.10">
    <property type="entry name" value="2,3-Dihydroxybiphenyl 1,2-Dioxygenase, domain 1"/>
    <property type="match status" value="1"/>
</dbReference>
<dbReference type="AlphaFoldDB" id="A0A7X3G8D3"/>
<dbReference type="SUPFAM" id="SSF54593">
    <property type="entry name" value="Glyoxalase/Bleomycin resistance protein/Dihydroxybiphenyl dioxygenase"/>
    <property type="match status" value="1"/>
</dbReference>
<dbReference type="RefSeq" id="WP_160332643.1">
    <property type="nucleotide sequence ID" value="NZ_WSRS01000027.1"/>
</dbReference>
<evidence type="ECO:0000259" key="1">
    <source>
        <dbReference type="Pfam" id="PF00903"/>
    </source>
</evidence>
<name>A0A7X3G8D3_9STRE</name>
<comment type="caution">
    <text evidence="2">The sequence shown here is derived from an EMBL/GenBank/DDBJ whole genome shotgun (WGS) entry which is preliminary data.</text>
</comment>
<dbReference type="OrthoDB" id="9795306at2"/>
<dbReference type="PANTHER" id="PTHR33990:SF1">
    <property type="entry name" value="PROTEIN YJDN"/>
    <property type="match status" value="1"/>
</dbReference>
<dbReference type="Proteomes" id="UP000461595">
    <property type="component" value="Unassembled WGS sequence"/>
</dbReference>
<sequence length="138" mass="15327">MIKRMEVYLVTDGNGQEAVEFYKGVLGAEVTSLTLWGDAIPDVADEHKHLVLNAQLVVDGIRLQISDESPEYSYAPGRNVVPSIIVDSVVAAQKLYDALKEEAQEVTLELQETFWSPAYANLIDRYGINWQISAEVEG</sequence>
<dbReference type="CDD" id="cd06588">
    <property type="entry name" value="PhnB_like"/>
    <property type="match status" value="1"/>
</dbReference>